<sequence length="91" mass="10286">MNFFIDLTIQASEYGQLLIYSFHITANNVSEVASSAVHALMEFRVFITDLPYLVNNKVRREALHPLQRIGKSLLIQTIGGVKSGEFFRSVL</sequence>
<dbReference type="OrthoDB" id="2627597at2759"/>
<protein>
    <submittedName>
        <fullName evidence="1">Uncharacterized protein</fullName>
    </submittedName>
</protein>
<dbReference type="AlphaFoldDB" id="A0A0C3FCR8"/>
<evidence type="ECO:0000313" key="2">
    <source>
        <dbReference type="Proteomes" id="UP000054166"/>
    </source>
</evidence>
<reference evidence="2" key="2">
    <citation type="submission" date="2015-01" db="EMBL/GenBank/DDBJ databases">
        <title>Evolutionary Origins and Diversification of the Mycorrhizal Mutualists.</title>
        <authorList>
            <consortium name="DOE Joint Genome Institute"/>
            <consortium name="Mycorrhizal Genomics Consortium"/>
            <person name="Kohler A."/>
            <person name="Kuo A."/>
            <person name="Nagy L.G."/>
            <person name="Floudas D."/>
            <person name="Copeland A."/>
            <person name="Barry K.W."/>
            <person name="Cichocki N."/>
            <person name="Veneault-Fourrey C."/>
            <person name="LaButti K."/>
            <person name="Lindquist E.A."/>
            <person name="Lipzen A."/>
            <person name="Lundell T."/>
            <person name="Morin E."/>
            <person name="Murat C."/>
            <person name="Riley R."/>
            <person name="Ohm R."/>
            <person name="Sun H."/>
            <person name="Tunlid A."/>
            <person name="Henrissat B."/>
            <person name="Grigoriev I.V."/>
            <person name="Hibbett D.S."/>
            <person name="Martin F."/>
        </authorList>
    </citation>
    <scope>NUCLEOTIDE SEQUENCE [LARGE SCALE GENOMIC DNA]</scope>
    <source>
        <strain evidence="2">F 1598</strain>
    </source>
</reference>
<accession>A0A0C3FCR8</accession>
<dbReference type="HOGENOM" id="CLU_2427840_0_0_1"/>
<reference evidence="1 2" key="1">
    <citation type="submission" date="2014-04" db="EMBL/GenBank/DDBJ databases">
        <authorList>
            <consortium name="DOE Joint Genome Institute"/>
            <person name="Kuo A."/>
            <person name="Tarkka M."/>
            <person name="Buscot F."/>
            <person name="Kohler A."/>
            <person name="Nagy L.G."/>
            <person name="Floudas D."/>
            <person name="Copeland A."/>
            <person name="Barry K.W."/>
            <person name="Cichocki N."/>
            <person name="Veneault-Fourrey C."/>
            <person name="LaButti K."/>
            <person name="Lindquist E.A."/>
            <person name="Lipzen A."/>
            <person name="Lundell T."/>
            <person name="Morin E."/>
            <person name="Murat C."/>
            <person name="Sun H."/>
            <person name="Tunlid A."/>
            <person name="Henrissat B."/>
            <person name="Grigoriev I.V."/>
            <person name="Hibbett D.S."/>
            <person name="Martin F."/>
            <person name="Nordberg H.P."/>
            <person name="Cantor M.N."/>
            <person name="Hua S.X."/>
        </authorList>
    </citation>
    <scope>NUCLEOTIDE SEQUENCE [LARGE SCALE GENOMIC DNA]</scope>
    <source>
        <strain evidence="1 2">F 1598</strain>
    </source>
</reference>
<name>A0A0C3FCR8_PILCF</name>
<organism evidence="1 2">
    <name type="scientific">Piloderma croceum (strain F 1598)</name>
    <dbReference type="NCBI Taxonomy" id="765440"/>
    <lineage>
        <taxon>Eukaryota</taxon>
        <taxon>Fungi</taxon>
        <taxon>Dikarya</taxon>
        <taxon>Basidiomycota</taxon>
        <taxon>Agaricomycotina</taxon>
        <taxon>Agaricomycetes</taxon>
        <taxon>Agaricomycetidae</taxon>
        <taxon>Atheliales</taxon>
        <taxon>Atheliaceae</taxon>
        <taxon>Piloderma</taxon>
    </lineage>
</organism>
<dbReference type="InParanoid" id="A0A0C3FCR8"/>
<evidence type="ECO:0000313" key="1">
    <source>
        <dbReference type="EMBL" id="KIM77589.1"/>
    </source>
</evidence>
<dbReference type="Proteomes" id="UP000054166">
    <property type="component" value="Unassembled WGS sequence"/>
</dbReference>
<gene>
    <name evidence="1" type="ORF">PILCRDRAFT_614737</name>
</gene>
<keyword evidence="2" id="KW-1185">Reference proteome</keyword>
<dbReference type="EMBL" id="KN833023">
    <property type="protein sequence ID" value="KIM77589.1"/>
    <property type="molecule type" value="Genomic_DNA"/>
</dbReference>
<proteinExistence type="predicted"/>